<dbReference type="RefSeq" id="WP_090696905.1">
    <property type="nucleotide sequence ID" value="NZ_FOSP01000002.1"/>
</dbReference>
<protein>
    <submittedName>
        <fullName evidence="1">Uncharacterized protein</fullName>
    </submittedName>
</protein>
<reference evidence="2" key="1">
    <citation type="submission" date="2016-10" db="EMBL/GenBank/DDBJ databases">
        <authorList>
            <person name="Varghese N."/>
            <person name="Submissions S."/>
        </authorList>
    </citation>
    <scope>NUCLEOTIDE SEQUENCE [LARGE SCALE GENOMIC DNA]</scope>
    <source>
        <strain evidence="2">Nm69</strain>
    </source>
</reference>
<evidence type="ECO:0000313" key="1">
    <source>
        <dbReference type="EMBL" id="SFK24739.1"/>
    </source>
</evidence>
<dbReference type="EMBL" id="FOSP01000002">
    <property type="protein sequence ID" value="SFK24739.1"/>
    <property type="molecule type" value="Genomic_DNA"/>
</dbReference>
<evidence type="ECO:0000313" key="2">
    <source>
        <dbReference type="Proteomes" id="UP000199533"/>
    </source>
</evidence>
<dbReference type="STRING" id="52441.SAMN05216302_1002149"/>
<sequence>MPAIEQINRIRSDPDALDFETLRKDAIALIQNLCGECWTDYNLHDPGVTILEQLCYALTDLSYRAEFSIQDFLVNSGGVVDYEKQTLYPPHEILPSSAVTHTDYERVVYDGIPEIDQIRFKPYVDEQSEVTGLYTVYVKIDRSLFQIRTDAIYSEKVKNETERINRLRDSLSYLHSVTSQIVESLQLRQNALKRWRDRIDRSEHETQAKQMQRIESSIHQSEEILSLLTQHALSLSHAGDALNAIDAMQHGQSCQTKTIVQSSEQLAALEQLLNHLPVAKLEQIHAILDTPLQKLSDIIPVLNNILPRLTALFNEITVPLAKKIDCLKTDKTHLPLSDETRVKQRILAVFSSNRSLGEDIHSIKMIESSPFFLVGDIEVHPHHNPAKVYAEIMFRCSRFISSDMQIDHYGSVLAENKNYEQVFSGPLTQHGYIRNASADTSRGAITIMDLIAYIGNIKGVTQTRNLALTDKDGRQYVSLNYLQSQHFFPDLRISYVENSTHILHLRLPQSADEVETEIVYAEAVSSEKNEPRKNAVFFEEFHRELKKLIFEYHAFRRNTQSLTQFIPLPNGQLRDFRRYYSIQNHFPAIYGVNKQGMSRAKPPEALAKVKQLKAYLYPFEQLMANYLQGLQEIPGLFSAYQESRKTYFSQFLDNTKIPGIEALYTEIPVSKPSAIGDTIDDIPGRYDEYGVRKNRILDILLALYGEVFEQHKLLRFNYYRHKDADDWMIENKINYLKSIRKISKDKGKGFDYLQPVFASQHLNQKGNLAGLHIKVRALLGLKHVLKPVLTTDVLTEKQSRLISDRALASKIKWLSGDSQHEAVPVISDFKPGKWTENTLPTRLPVFSDSIFKEGIKLDNYRLVRSAQKDTMICFMHAPDNKLWILAKEATFDKAALYAHQFCNTLSQLNQLCEDFHIIEHLLLRPRGPKENDVLASDHLFINNRISILFPSWTTRFSDNAFRKFAEETIQRNLPAHVFAQFYWLDFSPMQRFEKYYKDWLYLMQQLNQAQDHEAVLFPQLNQVSAQIISFLNQYRQEGGRDYWL</sequence>
<gene>
    <name evidence="1" type="ORF">SAMN05216302_1002149</name>
</gene>
<dbReference type="OrthoDB" id="8263000at2"/>
<dbReference type="AlphaFoldDB" id="A0A1I3XZU6"/>
<accession>A0A1I3XZU6</accession>
<organism evidence="1 2">
    <name type="scientific">Nitrosomonas aestuarii</name>
    <dbReference type="NCBI Taxonomy" id="52441"/>
    <lineage>
        <taxon>Bacteria</taxon>
        <taxon>Pseudomonadati</taxon>
        <taxon>Pseudomonadota</taxon>
        <taxon>Betaproteobacteria</taxon>
        <taxon>Nitrosomonadales</taxon>
        <taxon>Nitrosomonadaceae</taxon>
        <taxon>Nitrosomonas</taxon>
    </lineage>
</organism>
<keyword evidence="2" id="KW-1185">Reference proteome</keyword>
<proteinExistence type="predicted"/>
<dbReference type="Proteomes" id="UP000199533">
    <property type="component" value="Unassembled WGS sequence"/>
</dbReference>
<name>A0A1I3XZU6_9PROT</name>